<sequence>MKKSNSKDGSKSMVAEDGHVVYYKIASVEADSKRGQKTDLNLVKAMQEAGFINMTGYNEGKSFRANASDSCVTVLKIIEGQSSKRSFELVQMNSGNVIDKGAVGYLERGGDFRSESYSAFCPGEIGLWSFICEKTSAALGESSVLDEAPPSEEYPQEIQGLKLTEINVSEIAEFQPEGIFKSQPRQIFDDESLGRLAQSLEASSQKELITVQPLTGIPGKKWELVNGERRVRAAQKNGKKTLLALVDSRPKTKKEQHLDALAKNYSSELLSPMEESDALQVQIDAGETQVSLARILGKHQSTIGRTLALQKLHPDLKRLLNPSTPEKERISTVNGYALSHILPVEKQLDVWACAKKAGTAAQVTAKIWERGGESMPNVTAARKRRNPNAVSKTVQRRLNAFVKSGIDLASVTDGEWITYLTVQTGVQNEREEEEQLRETVANVNTIVRKICTARTKVRSILKEAA</sequence>
<proteinExistence type="inferred from homology"/>
<evidence type="ECO:0000259" key="3">
    <source>
        <dbReference type="SMART" id="SM00470"/>
    </source>
</evidence>
<evidence type="ECO:0000256" key="2">
    <source>
        <dbReference type="ARBA" id="ARBA00022829"/>
    </source>
</evidence>
<dbReference type="SMART" id="SM00470">
    <property type="entry name" value="ParB"/>
    <property type="match status" value="1"/>
</dbReference>
<dbReference type="EMBL" id="MHSK01000023">
    <property type="protein sequence ID" value="OHA41921.1"/>
    <property type="molecule type" value="Genomic_DNA"/>
</dbReference>
<dbReference type="NCBIfam" id="TIGR00180">
    <property type="entry name" value="parB_part"/>
    <property type="match status" value="1"/>
</dbReference>
<dbReference type="Pfam" id="PF17762">
    <property type="entry name" value="HTH_ParB"/>
    <property type="match status" value="1"/>
</dbReference>
<dbReference type="Gene3D" id="1.10.10.2830">
    <property type="match status" value="1"/>
</dbReference>
<dbReference type="InterPro" id="IPR003115">
    <property type="entry name" value="ParB_N"/>
</dbReference>
<comment type="similarity">
    <text evidence="1">Belongs to the ParB family.</text>
</comment>
<protein>
    <recommendedName>
        <fullName evidence="3">ParB-like N-terminal domain-containing protein</fullName>
    </recommendedName>
</protein>
<dbReference type="AlphaFoldDB" id="A0A1G2P2X1"/>
<organism evidence="4 5">
    <name type="scientific">Candidatus Taylorbacteria bacterium RIFCSPLOWO2_12_FULL_43_20</name>
    <dbReference type="NCBI Taxonomy" id="1802332"/>
    <lineage>
        <taxon>Bacteria</taxon>
        <taxon>Candidatus Tayloriibacteriota</taxon>
    </lineage>
</organism>
<dbReference type="Pfam" id="PF02195">
    <property type="entry name" value="ParB_N"/>
    <property type="match status" value="1"/>
</dbReference>
<dbReference type="PANTHER" id="PTHR33375">
    <property type="entry name" value="CHROMOSOME-PARTITIONING PROTEIN PARB-RELATED"/>
    <property type="match status" value="1"/>
</dbReference>
<dbReference type="PANTHER" id="PTHR33375:SF1">
    <property type="entry name" value="CHROMOSOME-PARTITIONING PROTEIN PARB-RELATED"/>
    <property type="match status" value="1"/>
</dbReference>
<reference evidence="4 5" key="1">
    <citation type="journal article" date="2016" name="Nat. Commun.">
        <title>Thousands of microbial genomes shed light on interconnected biogeochemical processes in an aquifer system.</title>
        <authorList>
            <person name="Anantharaman K."/>
            <person name="Brown C.T."/>
            <person name="Hug L.A."/>
            <person name="Sharon I."/>
            <person name="Castelle C.J."/>
            <person name="Probst A.J."/>
            <person name="Thomas B.C."/>
            <person name="Singh A."/>
            <person name="Wilkins M.J."/>
            <person name="Karaoz U."/>
            <person name="Brodie E.L."/>
            <person name="Williams K.H."/>
            <person name="Hubbard S.S."/>
            <person name="Banfield J.F."/>
        </authorList>
    </citation>
    <scope>NUCLEOTIDE SEQUENCE [LARGE SCALE GENOMIC DNA]</scope>
</reference>
<dbReference type="GO" id="GO:0003677">
    <property type="term" value="F:DNA binding"/>
    <property type="evidence" value="ECO:0007669"/>
    <property type="project" value="InterPro"/>
</dbReference>
<dbReference type="InterPro" id="IPR050336">
    <property type="entry name" value="Chromosome_partition/occlusion"/>
</dbReference>
<dbReference type="SUPFAM" id="SSF109709">
    <property type="entry name" value="KorB DNA-binding domain-like"/>
    <property type="match status" value="1"/>
</dbReference>
<dbReference type="InterPro" id="IPR036086">
    <property type="entry name" value="ParB/Sulfiredoxin_sf"/>
</dbReference>
<evidence type="ECO:0000313" key="4">
    <source>
        <dbReference type="EMBL" id="OHA41921.1"/>
    </source>
</evidence>
<gene>
    <name evidence="4" type="ORF">A3G52_04155</name>
</gene>
<feature type="domain" description="ParB-like N-terminal" evidence="3">
    <location>
        <begin position="164"/>
        <end position="265"/>
    </location>
</feature>
<evidence type="ECO:0000313" key="5">
    <source>
        <dbReference type="Proteomes" id="UP000177269"/>
    </source>
</evidence>
<accession>A0A1G2P2X1</accession>
<dbReference type="Proteomes" id="UP000177269">
    <property type="component" value="Unassembled WGS sequence"/>
</dbReference>
<evidence type="ECO:0000256" key="1">
    <source>
        <dbReference type="ARBA" id="ARBA00006295"/>
    </source>
</evidence>
<dbReference type="GO" id="GO:0007059">
    <property type="term" value="P:chromosome segregation"/>
    <property type="evidence" value="ECO:0007669"/>
    <property type="project" value="UniProtKB-KW"/>
</dbReference>
<dbReference type="InterPro" id="IPR004437">
    <property type="entry name" value="ParB/RepB/Spo0J"/>
</dbReference>
<dbReference type="GO" id="GO:0005694">
    <property type="term" value="C:chromosome"/>
    <property type="evidence" value="ECO:0007669"/>
    <property type="project" value="TreeGrafter"/>
</dbReference>
<name>A0A1G2P2X1_9BACT</name>
<dbReference type="SUPFAM" id="SSF110849">
    <property type="entry name" value="ParB/Sulfiredoxin"/>
    <property type="match status" value="1"/>
</dbReference>
<keyword evidence="2" id="KW-0159">Chromosome partition</keyword>
<dbReference type="InterPro" id="IPR041468">
    <property type="entry name" value="HTH_ParB/Spo0J"/>
</dbReference>
<dbReference type="GO" id="GO:0045881">
    <property type="term" value="P:positive regulation of sporulation resulting in formation of a cellular spore"/>
    <property type="evidence" value="ECO:0007669"/>
    <property type="project" value="TreeGrafter"/>
</dbReference>
<dbReference type="Gene3D" id="3.90.1530.30">
    <property type="match status" value="1"/>
</dbReference>
<comment type="caution">
    <text evidence="4">The sequence shown here is derived from an EMBL/GenBank/DDBJ whole genome shotgun (WGS) entry which is preliminary data.</text>
</comment>